<dbReference type="AlphaFoldDB" id="A0A8S0TBM3"/>
<accession>A0A8S0TBM3</accession>
<reference evidence="2 3" key="1">
    <citation type="submission" date="2019-12" db="EMBL/GenBank/DDBJ databases">
        <authorList>
            <person name="Alioto T."/>
            <person name="Alioto T."/>
            <person name="Gomez Garrido J."/>
        </authorList>
    </citation>
    <scope>NUCLEOTIDE SEQUENCE [LARGE SCALE GENOMIC DNA]</scope>
</reference>
<dbReference type="Pfam" id="PF26356">
    <property type="entry name" value="Pelota_N"/>
    <property type="match status" value="1"/>
</dbReference>
<dbReference type="InterPro" id="IPR058547">
    <property type="entry name" value="Pelota_N"/>
</dbReference>
<evidence type="ECO:0000259" key="1">
    <source>
        <dbReference type="Pfam" id="PF26356"/>
    </source>
</evidence>
<dbReference type="InterPro" id="IPR038069">
    <property type="entry name" value="Pelota/DOM34_N"/>
</dbReference>
<name>A0A8S0TBM3_OLEEU</name>
<feature type="non-terminal residue" evidence="2">
    <location>
        <position position="52"/>
    </location>
</feature>
<dbReference type="Proteomes" id="UP000594638">
    <property type="component" value="Unassembled WGS sequence"/>
</dbReference>
<dbReference type="SUPFAM" id="SSF159065">
    <property type="entry name" value="Dom34/Pelota N-terminal domain-like"/>
    <property type="match status" value="1"/>
</dbReference>
<gene>
    <name evidence="2" type="ORF">OLEA9_A092111</name>
</gene>
<evidence type="ECO:0000313" key="3">
    <source>
        <dbReference type="Proteomes" id="UP000594638"/>
    </source>
</evidence>
<evidence type="ECO:0000313" key="2">
    <source>
        <dbReference type="EMBL" id="CAA3002433.1"/>
    </source>
</evidence>
<proteinExistence type="predicted"/>
<dbReference type="Gramene" id="OE9A092111T1">
    <property type="protein sequence ID" value="OE9A092111C1"/>
    <property type="gene ID" value="OE9A092111"/>
</dbReference>
<dbReference type="Gene3D" id="2.30.30.870">
    <property type="entry name" value="Pelota, domain A"/>
    <property type="match status" value="1"/>
</dbReference>
<feature type="domain" description="Pelota N-terminal" evidence="1">
    <location>
        <begin position="21"/>
        <end position="49"/>
    </location>
</feature>
<comment type="caution">
    <text evidence="2">The sequence shown here is derived from an EMBL/GenBank/DDBJ whole genome shotgun (WGS) entry which is preliminary data.</text>
</comment>
<dbReference type="EMBL" id="CACTIH010005838">
    <property type="protein sequence ID" value="CAA3002433.1"/>
    <property type="molecule type" value="Genomic_DNA"/>
</dbReference>
<protein>
    <recommendedName>
        <fullName evidence="1">Pelota N-terminal domain-containing protein</fullName>
    </recommendedName>
</protein>
<feature type="non-terminal residue" evidence="2">
    <location>
        <position position="1"/>
    </location>
</feature>
<dbReference type="OrthoDB" id="10249111at2759"/>
<organism evidence="2 3">
    <name type="scientific">Olea europaea subsp. europaea</name>
    <dbReference type="NCBI Taxonomy" id="158383"/>
    <lineage>
        <taxon>Eukaryota</taxon>
        <taxon>Viridiplantae</taxon>
        <taxon>Streptophyta</taxon>
        <taxon>Embryophyta</taxon>
        <taxon>Tracheophyta</taxon>
        <taxon>Spermatophyta</taxon>
        <taxon>Magnoliopsida</taxon>
        <taxon>eudicotyledons</taxon>
        <taxon>Gunneridae</taxon>
        <taxon>Pentapetalae</taxon>
        <taxon>asterids</taxon>
        <taxon>lamiids</taxon>
        <taxon>Lamiales</taxon>
        <taxon>Oleaceae</taxon>
        <taxon>Oleeae</taxon>
        <taxon>Olea</taxon>
    </lineage>
</organism>
<sequence length="52" mass="5692">NVNEGKINQGEASEINTTLDPNFVEMVPEEAGDLWMAYNLIVEGDIVLAIQS</sequence>
<keyword evidence="3" id="KW-1185">Reference proteome</keyword>